<protein>
    <recommendedName>
        <fullName evidence="4">DUF559 domain-containing protein</fullName>
    </recommendedName>
</protein>
<keyword evidence="1" id="KW-1133">Transmembrane helix</keyword>
<name>A0A1H1NAI0_BRESA</name>
<proteinExistence type="predicted"/>
<keyword evidence="1" id="KW-0472">Membrane</keyword>
<sequence length="367" mass="40934">MSARRNSAAASSTGLSTVLSTPWRMMLFVAIICCMYSIMTTARLLRSGFTKRELARAEKCCVQRIARGRYAVERTCRAPEHATIWAAVSEGSAEQFETFNDRRDSEQNLKALIRARAEKVNEEYSSDPAGAVRETFSHLSAALIHGLPLAGIPDPRVEILRPGAARKHRHLRVRNAALPSAHVTAVGIYRVTTVERTLVDVALTYDLATAVTMIDDVLHNCVTDVDSIERIFAECGQARAQLRARSAFDLADDRRESPAETIAAVRLFESGIGGFEPQVEFKDDFGRVWARVDFCHRGSKVIIEVDGLGKYSMGTRTPRQALEAEKNRDARLMAQGYRVIHLTWRQLFSVGPFEDIKRVVAERAIAR</sequence>
<evidence type="ECO:0008006" key="4">
    <source>
        <dbReference type="Google" id="ProtNLM"/>
    </source>
</evidence>
<keyword evidence="3" id="KW-1185">Reference proteome</keyword>
<dbReference type="EMBL" id="LT629739">
    <property type="protein sequence ID" value="SDR95984.1"/>
    <property type="molecule type" value="Genomic_DNA"/>
</dbReference>
<organism evidence="2 3">
    <name type="scientific">Brevibacterium sandarakinum</name>
    <dbReference type="NCBI Taxonomy" id="629680"/>
    <lineage>
        <taxon>Bacteria</taxon>
        <taxon>Bacillati</taxon>
        <taxon>Actinomycetota</taxon>
        <taxon>Actinomycetes</taxon>
        <taxon>Micrococcales</taxon>
        <taxon>Brevibacteriaceae</taxon>
        <taxon>Brevibacterium</taxon>
    </lineage>
</organism>
<dbReference type="SUPFAM" id="SSF52980">
    <property type="entry name" value="Restriction endonuclease-like"/>
    <property type="match status" value="1"/>
</dbReference>
<evidence type="ECO:0000256" key="1">
    <source>
        <dbReference type="SAM" id="Phobius"/>
    </source>
</evidence>
<dbReference type="STRING" id="629680.SAMN04489751_0899"/>
<evidence type="ECO:0000313" key="3">
    <source>
        <dbReference type="Proteomes" id="UP000199700"/>
    </source>
</evidence>
<evidence type="ECO:0000313" key="2">
    <source>
        <dbReference type="EMBL" id="SDR95984.1"/>
    </source>
</evidence>
<keyword evidence="1" id="KW-0812">Transmembrane</keyword>
<reference evidence="2" key="1">
    <citation type="submission" date="2016-10" db="EMBL/GenBank/DDBJ databases">
        <authorList>
            <person name="Varghese N."/>
            <person name="Submissions S."/>
        </authorList>
    </citation>
    <scope>NUCLEOTIDE SEQUENCE [LARGE SCALE GENOMIC DNA]</scope>
    <source>
        <strain evidence="2">DSM 22082</strain>
    </source>
</reference>
<dbReference type="InterPro" id="IPR011335">
    <property type="entry name" value="Restrct_endonuc-II-like"/>
</dbReference>
<dbReference type="Proteomes" id="UP000199700">
    <property type="component" value="Chromosome"/>
</dbReference>
<gene>
    <name evidence="2" type="ORF">SAMN04489751_0899</name>
</gene>
<accession>A0A1H1NAI0</accession>
<feature type="transmembrane region" description="Helical" evidence="1">
    <location>
        <begin position="25"/>
        <end position="45"/>
    </location>
</feature>
<dbReference type="AlphaFoldDB" id="A0A1H1NAI0"/>